<name>A0A1A8WIJ8_PLAMA</name>
<gene>
    <name evidence="2" type="ORF">PMALA_037140</name>
</gene>
<feature type="region of interest" description="Disordered" evidence="1">
    <location>
        <begin position="204"/>
        <end position="290"/>
    </location>
</feature>
<accession>A0A1A8WIJ8</accession>
<sequence>MENCTTRDYTGFGYGALEYLMEKEFIEAGKQISTFTASLKTKKNKKEFRDECLKLIDYLMTIKDNPPKYTNRKRWVPVLRNYFGNKFDKLTKYGGCPMIFDQKDRDLLELKYNALYFCELNDTYLQKLKKFKKSGNTYDCNNDTQCIQDCKEYEKWFISKKQHFEEKRHFISESCIFKNTSSQFPEKKCNILDLKTFNELPQCLSPKPDVTSEAPAKENELSAPKLDEREAEDENISQDQSLLQEEHPHDGAPNSPSESQSSSFPEDTPSGPPQLQTASEGNSETSLTNL</sequence>
<dbReference type="Proteomes" id="UP000078597">
    <property type="component" value="Unassembled WGS sequence"/>
</dbReference>
<protein>
    <recommendedName>
        <fullName evidence="4">PIR Superfamily Protein</fullName>
    </recommendedName>
</protein>
<feature type="non-terminal residue" evidence="2">
    <location>
        <position position="290"/>
    </location>
</feature>
<evidence type="ECO:0008006" key="4">
    <source>
        <dbReference type="Google" id="ProtNLM"/>
    </source>
</evidence>
<proteinExistence type="predicted"/>
<dbReference type="EMBL" id="FLQW01002240">
    <property type="protein sequence ID" value="SBS92749.1"/>
    <property type="molecule type" value="Genomic_DNA"/>
</dbReference>
<dbReference type="AlphaFoldDB" id="A0A1A8WIJ8"/>
<organism evidence="2 3">
    <name type="scientific">Plasmodium malariae</name>
    <dbReference type="NCBI Taxonomy" id="5858"/>
    <lineage>
        <taxon>Eukaryota</taxon>
        <taxon>Sar</taxon>
        <taxon>Alveolata</taxon>
        <taxon>Apicomplexa</taxon>
        <taxon>Aconoidasida</taxon>
        <taxon>Haemosporida</taxon>
        <taxon>Plasmodiidae</taxon>
        <taxon>Plasmodium</taxon>
        <taxon>Plasmodium (Plasmodium)</taxon>
    </lineage>
</organism>
<feature type="compositionally biased region" description="Low complexity" evidence="1">
    <location>
        <begin position="255"/>
        <end position="266"/>
    </location>
</feature>
<evidence type="ECO:0000313" key="3">
    <source>
        <dbReference type="Proteomes" id="UP000078597"/>
    </source>
</evidence>
<feature type="compositionally biased region" description="Basic and acidic residues" evidence="1">
    <location>
        <begin position="215"/>
        <end position="228"/>
    </location>
</feature>
<evidence type="ECO:0000256" key="1">
    <source>
        <dbReference type="SAM" id="MobiDB-lite"/>
    </source>
</evidence>
<reference evidence="3" key="1">
    <citation type="submission" date="2016-05" db="EMBL/GenBank/DDBJ databases">
        <authorList>
            <person name="Naeem Raeece"/>
        </authorList>
    </citation>
    <scope>NUCLEOTIDE SEQUENCE [LARGE SCALE GENOMIC DNA]</scope>
</reference>
<feature type="compositionally biased region" description="Polar residues" evidence="1">
    <location>
        <begin position="273"/>
        <end position="290"/>
    </location>
</feature>
<evidence type="ECO:0000313" key="2">
    <source>
        <dbReference type="EMBL" id="SBS92749.1"/>
    </source>
</evidence>